<dbReference type="OMA" id="WRWIDDS"/>
<name>A0A5M3MGI0_CONPW</name>
<evidence type="ECO:0000313" key="2">
    <source>
        <dbReference type="EMBL" id="EIW78040.1"/>
    </source>
</evidence>
<organism evidence="2 3">
    <name type="scientific">Coniophora puteana (strain RWD-64-598)</name>
    <name type="common">Brown rot fungus</name>
    <dbReference type="NCBI Taxonomy" id="741705"/>
    <lineage>
        <taxon>Eukaryota</taxon>
        <taxon>Fungi</taxon>
        <taxon>Dikarya</taxon>
        <taxon>Basidiomycota</taxon>
        <taxon>Agaricomycotina</taxon>
        <taxon>Agaricomycetes</taxon>
        <taxon>Agaricomycetidae</taxon>
        <taxon>Boletales</taxon>
        <taxon>Coniophorineae</taxon>
        <taxon>Coniophoraceae</taxon>
        <taxon>Coniophora</taxon>
    </lineage>
</organism>
<evidence type="ECO:0000313" key="3">
    <source>
        <dbReference type="Proteomes" id="UP000053558"/>
    </source>
</evidence>
<feature type="region of interest" description="Disordered" evidence="1">
    <location>
        <begin position="417"/>
        <end position="499"/>
    </location>
</feature>
<feature type="compositionally biased region" description="Low complexity" evidence="1">
    <location>
        <begin position="424"/>
        <end position="436"/>
    </location>
</feature>
<feature type="compositionally biased region" description="Low complexity" evidence="1">
    <location>
        <begin position="448"/>
        <end position="496"/>
    </location>
</feature>
<comment type="caution">
    <text evidence="2">The sequence shown here is derived from an EMBL/GenBank/DDBJ whole genome shotgun (WGS) entry which is preliminary data.</text>
</comment>
<proteinExistence type="predicted"/>
<reference evidence="3" key="1">
    <citation type="journal article" date="2012" name="Science">
        <title>The Paleozoic origin of enzymatic lignin decomposition reconstructed from 31 fungal genomes.</title>
        <authorList>
            <person name="Floudas D."/>
            <person name="Binder M."/>
            <person name="Riley R."/>
            <person name="Barry K."/>
            <person name="Blanchette R.A."/>
            <person name="Henrissat B."/>
            <person name="Martinez A.T."/>
            <person name="Otillar R."/>
            <person name="Spatafora J.W."/>
            <person name="Yadav J.S."/>
            <person name="Aerts A."/>
            <person name="Benoit I."/>
            <person name="Boyd A."/>
            <person name="Carlson A."/>
            <person name="Copeland A."/>
            <person name="Coutinho P.M."/>
            <person name="de Vries R.P."/>
            <person name="Ferreira P."/>
            <person name="Findley K."/>
            <person name="Foster B."/>
            <person name="Gaskell J."/>
            <person name="Glotzer D."/>
            <person name="Gorecki P."/>
            <person name="Heitman J."/>
            <person name="Hesse C."/>
            <person name="Hori C."/>
            <person name="Igarashi K."/>
            <person name="Jurgens J.A."/>
            <person name="Kallen N."/>
            <person name="Kersten P."/>
            <person name="Kohler A."/>
            <person name="Kuees U."/>
            <person name="Kumar T.K.A."/>
            <person name="Kuo A."/>
            <person name="LaButti K."/>
            <person name="Larrondo L.F."/>
            <person name="Lindquist E."/>
            <person name="Ling A."/>
            <person name="Lombard V."/>
            <person name="Lucas S."/>
            <person name="Lundell T."/>
            <person name="Martin R."/>
            <person name="McLaughlin D.J."/>
            <person name="Morgenstern I."/>
            <person name="Morin E."/>
            <person name="Murat C."/>
            <person name="Nagy L.G."/>
            <person name="Nolan M."/>
            <person name="Ohm R.A."/>
            <person name="Patyshakuliyeva A."/>
            <person name="Rokas A."/>
            <person name="Ruiz-Duenas F.J."/>
            <person name="Sabat G."/>
            <person name="Salamov A."/>
            <person name="Samejima M."/>
            <person name="Schmutz J."/>
            <person name="Slot J.C."/>
            <person name="St John F."/>
            <person name="Stenlid J."/>
            <person name="Sun H."/>
            <person name="Sun S."/>
            <person name="Syed K."/>
            <person name="Tsang A."/>
            <person name="Wiebenga A."/>
            <person name="Young D."/>
            <person name="Pisabarro A."/>
            <person name="Eastwood D.C."/>
            <person name="Martin F."/>
            <person name="Cullen D."/>
            <person name="Grigoriev I.V."/>
            <person name="Hibbett D.S."/>
        </authorList>
    </citation>
    <scope>NUCLEOTIDE SEQUENCE [LARGE SCALE GENOMIC DNA]</scope>
    <source>
        <strain evidence="3">RWD-64-598 SS2</strain>
    </source>
</reference>
<dbReference type="KEGG" id="cput:CONPUDRAFT_75775"/>
<evidence type="ECO:0000256" key="1">
    <source>
        <dbReference type="SAM" id="MobiDB-lite"/>
    </source>
</evidence>
<dbReference type="GeneID" id="19209417"/>
<gene>
    <name evidence="2" type="ORF">CONPUDRAFT_75775</name>
</gene>
<dbReference type="OrthoDB" id="2803201at2759"/>
<protein>
    <recommendedName>
        <fullName evidence="4">F-box domain-containing protein</fullName>
    </recommendedName>
</protein>
<accession>A0A5M3MGI0</accession>
<sequence length="511" mass="57591">MSCQARLVEEVFSRAPVYENIFSMLSPVEFIRVSHTCKVIHEASAYFFHRAYNINRHLSRFFVDPLSFRSLQARTGTLISGSIALQFFDRTCYLGSDLDVYTHPGHTLELLDWLTVAEGYHYQSRPDQAADYRKAVPRWDPKQPVGPKTMWDEPEYAGVKAVRDIFTFIKDSKSQEAPRKVHVMEAAINPFTAIMQTYTTCVMNLIAFDCAYALYPMPTFEKREALIVRILNVDENLKSKYVKRGWRTVLIDSSNPRSRKTYWRPGTERSLTDARTWRIPLDLTGVSLRPPPSSPTVKALPWDPIIPNTWKLLVWEDNSAMIGSYEIAQSPFFRYNYVIDDSELAELLILPKTFDARSSGSGQEPAWLDEEYPRYYENARRLLKLKKLYPPPDDDSFCYTIASNRLAAINYMDDDADENDDIQAPAPASGPAASTSVYGLRSTFGAPSSAPSRRGGTTGSTPSPATSAFPVSSSSSGGNSAPPQSQPPTQQWQPIQDNVALALPRLRGMFK</sequence>
<dbReference type="RefSeq" id="XP_007771918.1">
    <property type="nucleotide sequence ID" value="XM_007773728.1"/>
</dbReference>
<evidence type="ECO:0008006" key="4">
    <source>
        <dbReference type="Google" id="ProtNLM"/>
    </source>
</evidence>
<keyword evidence="3" id="KW-1185">Reference proteome</keyword>
<dbReference type="EMBL" id="JH711583">
    <property type="protein sequence ID" value="EIW78040.1"/>
    <property type="molecule type" value="Genomic_DNA"/>
</dbReference>
<dbReference type="Proteomes" id="UP000053558">
    <property type="component" value="Unassembled WGS sequence"/>
</dbReference>
<dbReference type="AlphaFoldDB" id="A0A5M3MGI0"/>